<reference evidence="1" key="1">
    <citation type="submission" date="2022-03" db="EMBL/GenBank/DDBJ databases">
        <title>Streptomyces 7R015 and 7R016 isolated from Barleria lupulina in Thailand.</title>
        <authorList>
            <person name="Kanchanasin P."/>
            <person name="Phongsopitanun W."/>
            <person name="Tanasupawat S."/>
        </authorList>
    </citation>
    <scope>NUCLEOTIDE SEQUENCE</scope>
    <source>
        <strain evidence="1">7R015</strain>
    </source>
</reference>
<dbReference type="SUPFAM" id="SSF102405">
    <property type="entry name" value="MCP/YpsA-like"/>
    <property type="match status" value="1"/>
</dbReference>
<accession>A0ABS9Y6J9</accession>
<keyword evidence="2" id="KW-1185">Reference proteome</keyword>
<evidence type="ECO:0000313" key="2">
    <source>
        <dbReference type="Proteomes" id="UP001165269"/>
    </source>
</evidence>
<comment type="caution">
    <text evidence="1">The sequence shown here is derived from an EMBL/GenBank/DDBJ whole genome shotgun (WGS) entry which is preliminary data.</text>
</comment>
<name>A0ABS9Y6J9_9ACTN</name>
<organism evidence="1 2">
    <name type="scientific">Streptomyces cylindrosporus</name>
    <dbReference type="NCBI Taxonomy" id="2927583"/>
    <lineage>
        <taxon>Bacteria</taxon>
        <taxon>Bacillati</taxon>
        <taxon>Actinomycetota</taxon>
        <taxon>Actinomycetes</taxon>
        <taxon>Kitasatosporales</taxon>
        <taxon>Streptomycetaceae</taxon>
        <taxon>Streptomyces</taxon>
    </lineage>
</organism>
<dbReference type="PANTHER" id="PTHR38440:SF1">
    <property type="entry name" value="UPF0398 PROTEIN SPR0331"/>
    <property type="match status" value="1"/>
</dbReference>
<proteinExistence type="predicted"/>
<protein>
    <submittedName>
        <fullName evidence="1">Uncharacterized protein</fullName>
    </submittedName>
</protein>
<dbReference type="Proteomes" id="UP001165269">
    <property type="component" value="Unassembled WGS sequence"/>
</dbReference>
<dbReference type="PANTHER" id="PTHR38440">
    <property type="entry name" value="UPF0398 PROTEIN YPSA"/>
    <property type="match status" value="1"/>
</dbReference>
<gene>
    <name evidence="1" type="ORF">MQP27_17175</name>
</gene>
<dbReference type="Gene3D" id="3.40.50.450">
    <property type="match status" value="1"/>
</dbReference>
<evidence type="ECO:0000313" key="1">
    <source>
        <dbReference type="EMBL" id="MCI3272843.1"/>
    </source>
</evidence>
<sequence>MITIAVTGHMDLAPEATGPVREALRALLTGLAGDDLAGDGLAGRSCLARGADCLFAEEVLALGGRLSAIIPSRDYRAAVVGPEDADRFDALRAAAAEVTVLPYERAGTEAYEAANRLLLQGAQRLVAVWDGSAPTGRGGGTADTVAEARAAGLAVDVVWPTGARRTGALR</sequence>
<dbReference type="RefSeq" id="WP_242766057.1">
    <property type="nucleotide sequence ID" value="NZ_JALDAY010000005.1"/>
</dbReference>
<dbReference type="InterPro" id="IPR010697">
    <property type="entry name" value="YspA"/>
</dbReference>
<dbReference type="EMBL" id="JALDAY010000005">
    <property type="protein sequence ID" value="MCI3272843.1"/>
    <property type="molecule type" value="Genomic_DNA"/>
</dbReference>